<dbReference type="EMBL" id="QHKO01000003">
    <property type="protein sequence ID" value="RAL22792.1"/>
    <property type="molecule type" value="Genomic_DNA"/>
</dbReference>
<dbReference type="AlphaFoldDB" id="A0A328C6X0"/>
<feature type="transmembrane region" description="Helical" evidence="2">
    <location>
        <begin position="582"/>
        <end position="615"/>
    </location>
</feature>
<organism evidence="3 4">
    <name type="scientific">Lujinxingia litoralis</name>
    <dbReference type="NCBI Taxonomy" id="2211119"/>
    <lineage>
        <taxon>Bacteria</taxon>
        <taxon>Deltaproteobacteria</taxon>
        <taxon>Bradymonadales</taxon>
        <taxon>Lujinxingiaceae</taxon>
        <taxon>Lujinxingia</taxon>
    </lineage>
</organism>
<dbReference type="Proteomes" id="UP000249169">
    <property type="component" value="Unassembled WGS sequence"/>
</dbReference>
<name>A0A328C6X0_9DELT</name>
<feature type="compositionally biased region" description="Polar residues" evidence="1">
    <location>
        <begin position="462"/>
        <end position="472"/>
    </location>
</feature>
<comment type="caution">
    <text evidence="3">The sequence shown here is derived from an EMBL/GenBank/DDBJ whole genome shotgun (WGS) entry which is preliminary data.</text>
</comment>
<dbReference type="OrthoDB" id="5489831at2"/>
<gene>
    <name evidence="3" type="ORF">DL240_07825</name>
</gene>
<evidence type="ECO:0000256" key="1">
    <source>
        <dbReference type="SAM" id="MobiDB-lite"/>
    </source>
</evidence>
<evidence type="ECO:0000256" key="2">
    <source>
        <dbReference type="SAM" id="Phobius"/>
    </source>
</evidence>
<feature type="compositionally biased region" description="Low complexity" evidence="1">
    <location>
        <begin position="520"/>
        <end position="537"/>
    </location>
</feature>
<proteinExistence type="predicted"/>
<keyword evidence="4" id="KW-1185">Reference proteome</keyword>
<evidence type="ECO:0000313" key="4">
    <source>
        <dbReference type="Proteomes" id="UP000249169"/>
    </source>
</evidence>
<feature type="transmembrane region" description="Helical" evidence="2">
    <location>
        <begin position="654"/>
        <end position="676"/>
    </location>
</feature>
<feature type="transmembrane region" description="Helical" evidence="2">
    <location>
        <begin position="627"/>
        <end position="648"/>
    </location>
</feature>
<feature type="compositionally biased region" description="Polar residues" evidence="1">
    <location>
        <begin position="391"/>
        <end position="400"/>
    </location>
</feature>
<keyword evidence="2" id="KW-0812">Transmembrane</keyword>
<evidence type="ECO:0000313" key="3">
    <source>
        <dbReference type="EMBL" id="RAL22792.1"/>
    </source>
</evidence>
<feature type="region of interest" description="Disordered" evidence="1">
    <location>
        <begin position="255"/>
        <end position="550"/>
    </location>
</feature>
<feature type="compositionally biased region" description="Low complexity" evidence="1">
    <location>
        <begin position="446"/>
        <end position="461"/>
    </location>
</feature>
<keyword evidence="2" id="KW-1133">Transmembrane helix</keyword>
<reference evidence="3 4" key="1">
    <citation type="submission" date="2018-05" db="EMBL/GenBank/DDBJ databases">
        <title>Lujinxingia marina gen. nov. sp. nov., a new facultative anaerobic member of the class Deltaproteobacteria, and proposal of Lujinxingaceae fam. nov.</title>
        <authorList>
            <person name="Li C.-M."/>
        </authorList>
    </citation>
    <scope>NUCLEOTIDE SEQUENCE [LARGE SCALE GENOMIC DNA]</scope>
    <source>
        <strain evidence="3 4">B210</strain>
    </source>
</reference>
<feature type="compositionally biased region" description="Low complexity" evidence="1">
    <location>
        <begin position="372"/>
        <end position="381"/>
    </location>
</feature>
<protein>
    <submittedName>
        <fullName evidence="3">Uncharacterized protein</fullName>
    </submittedName>
</protein>
<dbReference type="RefSeq" id="WP_111729320.1">
    <property type="nucleotide sequence ID" value="NZ_QHKO01000003.1"/>
</dbReference>
<feature type="compositionally biased region" description="Basic and acidic residues" evidence="1">
    <location>
        <begin position="255"/>
        <end position="273"/>
    </location>
</feature>
<feature type="region of interest" description="Disordered" evidence="1">
    <location>
        <begin position="177"/>
        <end position="200"/>
    </location>
</feature>
<keyword evidence="2" id="KW-0472">Membrane</keyword>
<sequence>MKICPSCNARVQEHERTCPSCDRVFEALVPRQTMMGIPAFVDEESDAAVGQGRTVAAPRSTLFGLPAITAEEGAGDEYDARTAMVSAADLPFGMPEESLEEDDSTRQVDAAKLQAAFQAQKGGAKATAFGLPSPVPARSPAQTPVAFEQPDDQSDVLSAWGLAEESSEELATQVISPADFSDPGAGGGDMSVKGAGAPRGESRRLHTLMGMSLEEESDLMGGGAMRMGGAQADADGAPTQAMSLQELRAGAEKLQKGKSLRDRLKKGMEKAQREPLPTPSDLRTDVMPGHVVEPLVEEQVTNPFERSSNRDTPRSGVYRVARRARSAGTSEDASAGMAEDSGVLGSAGPYQVGSHTSEAPFGQHEASRTAFPAGPAGATPQGERKDLTPGSGASASSPWERTSGGTGPRFGITLPEPGSVGDVAGPTTPETPVAPASPSWGGGAPAPGAAASGTSPLASAPHQETSNTSGLGSPSHHRASQPPSAAGFGETASPGTQPAANAPLGGAFGAPSTAPGGHQPFGAMPAGGAPPMAAQPQRLTTPRQTEDFGPSPQVAPVAPAAAGGAEALVATLQKVCGVMAGLTLVLATGMGVMGGAALTGLALVPVVMGLVALLLPFLPVSRRIASVGFALVALGSLSVVVTSVMAGAAELALFVQFGGGLLAAFAAAFPLVLKLVKPSNA</sequence>
<accession>A0A328C6X0</accession>